<gene>
    <name evidence="2" type="ORF">AB6A40_010523</name>
</gene>
<dbReference type="Proteomes" id="UP001608902">
    <property type="component" value="Unassembled WGS sequence"/>
</dbReference>
<feature type="region of interest" description="Disordered" evidence="1">
    <location>
        <begin position="27"/>
        <end position="83"/>
    </location>
</feature>
<keyword evidence="3" id="KW-1185">Reference proteome</keyword>
<feature type="compositionally biased region" description="Basic and acidic residues" evidence="1">
    <location>
        <begin position="69"/>
        <end position="83"/>
    </location>
</feature>
<dbReference type="EMBL" id="JBGFUD010013900">
    <property type="protein sequence ID" value="MFH4983814.1"/>
    <property type="molecule type" value="Genomic_DNA"/>
</dbReference>
<name>A0ABD6EZY7_9BILA</name>
<organism evidence="2 3">
    <name type="scientific">Gnathostoma spinigerum</name>
    <dbReference type="NCBI Taxonomy" id="75299"/>
    <lineage>
        <taxon>Eukaryota</taxon>
        <taxon>Metazoa</taxon>
        <taxon>Ecdysozoa</taxon>
        <taxon>Nematoda</taxon>
        <taxon>Chromadorea</taxon>
        <taxon>Rhabditida</taxon>
        <taxon>Spirurina</taxon>
        <taxon>Gnathostomatomorpha</taxon>
        <taxon>Gnathostomatoidea</taxon>
        <taxon>Gnathostomatidae</taxon>
        <taxon>Gnathostoma</taxon>
    </lineage>
</organism>
<sequence length="120" mass="13274">MSKNFRNTSARVAHPHTLALRECPSNASSISITSAPPDPSISDVSPHTSSQCSIESTVELTLKTANHPTSEKESDERRRLDDYGTMTSRERFQLARVKVNEQLCLGTTRGSKAIRQIAYL</sequence>
<feature type="compositionally biased region" description="Polar residues" evidence="1">
    <location>
        <begin position="42"/>
        <end position="68"/>
    </location>
</feature>
<comment type="caution">
    <text evidence="2">The sequence shown here is derived from an EMBL/GenBank/DDBJ whole genome shotgun (WGS) entry which is preliminary data.</text>
</comment>
<protein>
    <submittedName>
        <fullName evidence="2">Uncharacterized protein</fullName>
    </submittedName>
</protein>
<proteinExistence type="predicted"/>
<evidence type="ECO:0000313" key="3">
    <source>
        <dbReference type="Proteomes" id="UP001608902"/>
    </source>
</evidence>
<evidence type="ECO:0000256" key="1">
    <source>
        <dbReference type="SAM" id="MobiDB-lite"/>
    </source>
</evidence>
<reference evidence="2 3" key="1">
    <citation type="submission" date="2024-08" db="EMBL/GenBank/DDBJ databases">
        <title>Gnathostoma spinigerum genome.</title>
        <authorList>
            <person name="Gonzalez-Bertolin B."/>
            <person name="Monzon S."/>
            <person name="Zaballos A."/>
            <person name="Jimenez P."/>
            <person name="Dekumyoy P."/>
            <person name="Varona S."/>
            <person name="Cuesta I."/>
            <person name="Sumanam S."/>
            <person name="Adisakwattana P."/>
            <person name="Gasser R.B."/>
            <person name="Hernandez-Gonzalez A."/>
            <person name="Young N.D."/>
            <person name="Perteguer M.J."/>
        </authorList>
    </citation>
    <scope>NUCLEOTIDE SEQUENCE [LARGE SCALE GENOMIC DNA]</scope>
    <source>
        <strain evidence="2">AL3</strain>
        <tissue evidence="2">Liver</tissue>
    </source>
</reference>
<accession>A0ABD6EZY7</accession>
<evidence type="ECO:0000313" key="2">
    <source>
        <dbReference type="EMBL" id="MFH4983814.1"/>
    </source>
</evidence>
<dbReference type="AlphaFoldDB" id="A0ABD6EZY7"/>